<feature type="region of interest" description="Disordered" evidence="4">
    <location>
        <begin position="503"/>
        <end position="570"/>
    </location>
</feature>
<evidence type="ECO:0000313" key="7">
    <source>
        <dbReference type="EMBL" id="MBB1246791.1"/>
    </source>
</evidence>
<keyword evidence="7" id="KW-0723">Serine/threonine-protein kinase</keyword>
<keyword evidence="2" id="KW-0547">Nucleotide-binding</keyword>
<dbReference type="SMART" id="SM00220">
    <property type="entry name" value="S_TKc"/>
    <property type="match status" value="1"/>
</dbReference>
<keyword evidence="8" id="KW-1185">Reference proteome</keyword>
<keyword evidence="5" id="KW-1133">Transmembrane helix</keyword>
<feature type="compositionally biased region" description="Basic and acidic residues" evidence="4">
    <location>
        <begin position="555"/>
        <end position="570"/>
    </location>
</feature>
<accession>A0ABR6EN85</accession>
<evidence type="ECO:0000313" key="8">
    <source>
        <dbReference type="Proteomes" id="UP000766698"/>
    </source>
</evidence>
<dbReference type="InterPro" id="IPR051931">
    <property type="entry name" value="PAK3-like"/>
</dbReference>
<dbReference type="Gene3D" id="1.10.510.10">
    <property type="entry name" value="Transferase(Phosphotransferase) domain 1"/>
    <property type="match status" value="2"/>
</dbReference>
<evidence type="ECO:0000256" key="4">
    <source>
        <dbReference type="SAM" id="MobiDB-lite"/>
    </source>
</evidence>
<reference evidence="8" key="1">
    <citation type="journal article" date="2020" name="Syst. Appl. Microbiol.">
        <title>Streptomyces alkaliterrae sp. nov., isolated from an alkaline soil, and emended descriptions of Streptomyces alkaliphilus, Streptomyces calidiresistens and Streptomyces durbertensis.</title>
        <authorList>
            <person name="Swiecimska M."/>
            <person name="Golinska P."/>
            <person name="Nouioui I."/>
            <person name="Wypij M."/>
            <person name="Rai M."/>
            <person name="Sangal V."/>
            <person name="Goodfellow M."/>
        </authorList>
    </citation>
    <scope>NUCLEOTIDE SEQUENCE [LARGE SCALE GENOMIC DNA]</scope>
    <source>
        <strain evidence="8">DSM 104538</strain>
    </source>
</reference>
<name>A0ABR6EN85_9ACTN</name>
<feature type="compositionally biased region" description="Pro residues" evidence="4">
    <location>
        <begin position="159"/>
        <end position="174"/>
    </location>
</feature>
<keyword evidence="7" id="KW-0418">Kinase</keyword>
<dbReference type="SUPFAM" id="SSF56112">
    <property type="entry name" value="Protein kinase-like (PK-like)"/>
    <property type="match status" value="1"/>
</dbReference>
<dbReference type="PANTHER" id="PTHR45832">
    <property type="entry name" value="SERINE/THREONINE-PROTEIN KINASE SAMKA-RELATED-RELATED"/>
    <property type="match status" value="1"/>
</dbReference>
<feature type="region of interest" description="Disordered" evidence="4">
    <location>
        <begin position="141"/>
        <end position="202"/>
    </location>
</feature>
<dbReference type="RefSeq" id="WP_182858018.1">
    <property type="nucleotide sequence ID" value="NZ_WMLF01000609.1"/>
</dbReference>
<evidence type="ECO:0000256" key="5">
    <source>
        <dbReference type="SAM" id="Phobius"/>
    </source>
</evidence>
<keyword evidence="7" id="KW-0808">Transferase</keyword>
<keyword evidence="3" id="KW-0067">ATP-binding</keyword>
<evidence type="ECO:0000256" key="3">
    <source>
        <dbReference type="ARBA" id="ARBA00022840"/>
    </source>
</evidence>
<feature type="compositionally biased region" description="Basic and acidic residues" evidence="4">
    <location>
        <begin position="519"/>
        <end position="535"/>
    </location>
</feature>
<evidence type="ECO:0000256" key="1">
    <source>
        <dbReference type="ARBA" id="ARBA00008874"/>
    </source>
</evidence>
<comment type="caution">
    <text evidence="7">The sequence shown here is derived from an EMBL/GenBank/DDBJ whole genome shotgun (WGS) entry which is preliminary data.</text>
</comment>
<feature type="domain" description="Protein kinase" evidence="6">
    <location>
        <begin position="1"/>
        <end position="491"/>
    </location>
</feature>
<comment type="similarity">
    <text evidence="1">Belongs to the protein kinase superfamily. STE Ser/Thr protein kinase family. STE20 subfamily.</text>
</comment>
<proteinExistence type="inferred from homology"/>
<dbReference type="GO" id="GO:0004674">
    <property type="term" value="F:protein serine/threonine kinase activity"/>
    <property type="evidence" value="ECO:0007669"/>
    <property type="project" value="UniProtKB-KW"/>
</dbReference>
<evidence type="ECO:0000256" key="2">
    <source>
        <dbReference type="ARBA" id="ARBA00022741"/>
    </source>
</evidence>
<organism evidence="7 8">
    <name type="scientific">Streptomyces durbertensis</name>
    <dbReference type="NCBI Taxonomy" id="2448886"/>
    <lineage>
        <taxon>Bacteria</taxon>
        <taxon>Bacillati</taxon>
        <taxon>Actinomycetota</taxon>
        <taxon>Actinomycetes</taxon>
        <taxon>Kitasatosporales</taxon>
        <taxon>Streptomycetaceae</taxon>
        <taxon>Streptomyces</taxon>
    </lineage>
</organism>
<feature type="region of interest" description="Disordered" evidence="4">
    <location>
        <begin position="604"/>
        <end position="671"/>
    </location>
</feature>
<keyword evidence="5" id="KW-0472">Membrane</keyword>
<gene>
    <name evidence="7" type="ORF">GL263_25040</name>
</gene>
<dbReference type="InterPro" id="IPR011009">
    <property type="entry name" value="Kinase-like_dom_sf"/>
</dbReference>
<sequence>LPEVLDAELVDAPGARATFGRATRRPDDPVVRRAVEAALAAARIPDHPRLDQVFDVFVEDDGLWIVSELVVARPLAAVLAEQPLSPHRAAEIAADLLAALSAVHTFGWTHRNITPHTVLVCEDGRALLTGLASGAAEEALSGYDPLPTEGPMAPGAVSPDPPLTGPRPAVPPARGPGGGDPFTPDAPDDEGPPGGRGLRPGGAVAAYRAGAAAYRADAAGRREQGQAVAERSGPWGGDKPGPSLALPTHLGYRADTARSATDRDPLTGDPYTGGPYTDAAPAGDPYASDPYTSDPYADGGYAADAYAGHDTPGPEADAGHRTGGSPTAPRHRTFTDEDGYAGHDTLSESATPGAQEAVASSWGEPAAEDGRYRGPTTALAAERARQARMTLVGPVTERWAPEQAGPVYENWRLAPPVGPAADLWALGALLYRAVQGHAPYPEENTAELVQLVCAEPPAYAEECGPLRPVIESLLRQDPTERPLFEELSGWLRSLIRSAPEPEAGRRVVSAQLPPAGGRADSRRLPILRKRGEIAKWRRPRRQPAGPPAGRRQTRRPAERSAKRASEPRSDPRRLGRLILLAVLLLVVGVMLFAVLLMPKAGESGANQRGSVGGAPTEAAPPSADPEPSEGAGPEKTGEPAGTGRPSPDGGTGSRAPQPSAPGQAPEGYEFRDDPAGFRIAVPEGWARGQTSSGLVRFSKGGLELVVVPGRDSADRYGSDPREYQLSDQPELAGYRDSTGWKTSSGVRTITVGDTAMAEGEFGWEAGGRQLVARNRAMLLGGKYHVVMVTGPQSARAEVDERFTAVVDTYRTTG</sequence>
<dbReference type="Proteomes" id="UP000766698">
    <property type="component" value="Unassembled WGS sequence"/>
</dbReference>
<feature type="compositionally biased region" description="Low complexity" evidence="4">
    <location>
        <begin position="294"/>
        <end position="308"/>
    </location>
</feature>
<feature type="region of interest" description="Disordered" evidence="4">
    <location>
        <begin position="217"/>
        <end position="372"/>
    </location>
</feature>
<dbReference type="PANTHER" id="PTHR45832:SF22">
    <property type="entry name" value="SERINE_THREONINE-PROTEIN KINASE SAMKA-RELATED"/>
    <property type="match status" value="1"/>
</dbReference>
<dbReference type="EMBL" id="WMLF01000609">
    <property type="protein sequence ID" value="MBB1246791.1"/>
    <property type="molecule type" value="Genomic_DNA"/>
</dbReference>
<protein>
    <submittedName>
        <fullName evidence="7">Serine/threonine protein kinase</fullName>
    </submittedName>
</protein>
<dbReference type="InterPro" id="IPR000719">
    <property type="entry name" value="Prot_kinase_dom"/>
</dbReference>
<evidence type="ECO:0000259" key="6">
    <source>
        <dbReference type="PROSITE" id="PS50011"/>
    </source>
</evidence>
<keyword evidence="5" id="KW-0812">Transmembrane</keyword>
<dbReference type="PROSITE" id="PS50011">
    <property type="entry name" value="PROTEIN_KINASE_DOM"/>
    <property type="match status" value="1"/>
</dbReference>
<feature type="non-terminal residue" evidence="7">
    <location>
        <position position="1"/>
    </location>
</feature>
<feature type="transmembrane region" description="Helical" evidence="5">
    <location>
        <begin position="577"/>
        <end position="598"/>
    </location>
</feature>